<gene>
    <name evidence="2" type="primary">RBT1_39</name>
    <name evidence="2" type="ORF">VNI00_017845</name>
</gene>
<feature type="compositionally biased region" description="Low complexity" evidence="1">
    <location>
        <begin position="480"/>
        <end position="492"/>
    </location>
</feature>
<evidence type="ECO:0000256" key="1">
    <source>
        <dbReference type="SAM" id="MobiDB-lite"/>
    </source>
</evidence>
<sequence>MPRQHGARLAYLESKVPEYFAAVQGGYGPEFLALVVAGYLRRFRPDKGEEYEPTAAELAAIDDDNAEDEEWLIEPIRKEDEVVEKFLERLEEFKQLKKVVASKIDQVERWMRYCYRKHQELKMKESDAFRKLLTKLTGLETGPGRRRVPYVEWGRANPELADELVRNHLSSKNEETTLRANAIAEGWSAIPATEQDNWNQKALNRFEKDCSDGILGAPYPGYLLWAQRYSLEVDQRVQVAVAENARTQKYVKKGADAYVAVRQGVLKQEFAKLSSEDQQKWREVAQENHNERVAAYNQLKAAPYSRAPEDRQKAIERIGAFMTPILEELSEATGWNFSMFGGGPEPADGGRLNTVALHIGLTAGPVSSTFGGLFRPQIKQTINNLYGVAECRSRAMPNPGLPREAEEEDPTHRIVHDTIEDQGGRGDTSQAAEDKASKPAPSAVKRTSVPEAIHPSSNASSKVAKSAVKPIPVAKPITPSSTVPSASSSRSGSHARIRPPTTPPRLAPQGSTTPAASAKGARSTPSDTVKGKEAVRSTTNTVREQSRASSPISVPRSSPPSSPSMPPQSLPPPSPQSIRSSPDPQPEPEHVHEASGASNSPIQVFSSPPAPSPRTYKGRKRAVESDSSPVKPGPSTKRSKSTFVGVVIPVPAAGGSSATSSRKKRGQDNEEPSTSVPLSAPVDSSSSSQPAPTSKRRKTESNRGAEDPIPEHVPHMVSSPAGCAEYAQTVLSICHEAQMDRQFRDLVVNWLYLDGKANYTGAVRLSATHRPPDIGFWIARARPVGYKTKKMQNLQTFADEFEAWYKHCAPSWRKASGPGIRLSREEGKDWTSMAKFGINGIVNFVVGLAWWKLELKRLPCRTPRERQFKAGQFALYMAALDEVDYTFRSLKDAGY</sequence>
<dbReference type="Proteomes" id="UP001383192">
    <property type="component" value="Unassembled WGS sequence"/>
</dbReference>
<feature type="compositionally biased region" description="Low complexity" evidence="1">
    <location>
        <begin position="675"/>
        <end position="693"/>
    </location>
</feature>
<feature type="compositionally biased region" description="Low complexity" evidence="1">
    <location>
        <begin position="456"/>
        <end position="469"/>
    </location>
</feature>
<evidence type="ECO:0000313" key="2">
    <source>
        <dbReference type="EMBL" id="KAK7020167.1"/>
    </source>
</evidence>
<feature type="compositionally biased region" description="Low complexity" evidence="1">
    <location>
        <begin position="644"/>
        <end position="655"/>
    </location>
</feature>
<feature type="compositionally biased region" description="Basic and acidic residues" evidence="1">
    <location>
        <begin position="699"/>
        <end position="714"/>
    </location>
</feature>
<evidence type="ECO:0000313" key="3">
    <source>
        <dbReference type="Proteomes" id="UP001383192"/>
    </source>
</evidence>
<comment type="caution">
    <text evidence="2">The sequence shown here is derived from an EMBL/GenBank/DDBJ whole genome shotgun (WGS) entry which is preliminary data.</text>
</comment>
<dbReference type="EMBL" id="JAYKXP010000193">
    <property type="protein sequence ID" value="KAK7020167.1"/>
    <property type="molecule type" value="Genomic_DNA"/>
</dbReference>
<dbReference type="AlphaFoldDB" id="A0AAW0B3K0"/>
<reference evidence="2 3" key="1">
    <citation type="submission" date="2024-01" db="EMBL/GenBank/DDBJ databases">
        <title>A draft genome for a cacao thread blight-causing isolate of Paramarasmius palmivorus.</title>
        <authorList>
            <person name="Baruah I.K."/>
            <person name="Bukari Y."/>
            <person name="Amoako-Attah I."/>
            <person name="Meinhardt L.W."/>
            <person name="Bailey B.A."/>
            <person name="Cohen S.P."/>
        </authorList>
    </citation>
    <scope>NUCLEOTIDE SEQUENCE [LARGE SCALE GENOMIC DNA]</scope>
    <source>
        <strain evidence="2 3">GH-12</strain>
    </source>
</reference>
<feature type="compositionally biased region" description="Low complexity" evidence="1">
    <location>
        <begin position="547"/>
        <end position="556"/>
    </location>
</feature>
<name>A0AAW0B3K0_9AGAR</name>
<organism evidence="2 3">
    <name type="scientific">Paramarasmius palmivorus</name>
    <dbReference type="NCBI Taxonomy" id="297713"/>
    <lineage>
        <taxon>Eukaryota</taxon>
        <taxon>Fungi</taxon>
        <taxon>Dikarya</taxon>
        <taxon>Basidiomycota</taxon>
        <taxon>Agaricomycotina</taxon>
        <taxon>Agaricomycetes</taxon>
        <taxon>Agaricomycetidae</taxon>
        <taxon>Agaricales</taxon>
        <taxon>Marasmiineae</taxon>
        <taxon>Marasmiaceae</taxon>
        <taxon>Paramarasmius</taxon>
    </lineage>
</organism>
<accession>A0AAW0B3K0</accession>
<keyword evidence="3" id="KW-1185">Reference proteome</keyword>
<feature type="compositionally biased region" description="Pro residues" evidence="1">
    <location>
        <begin position="557"/>
        <end position="575"/>
    </location>
</feature>
<protein>
    <submittedName>
        <fullName evidence="2">SERTA domain-containing protein 3</fullName>
    </submittedName>
</protein>
<feature type="compositionally biased region" description="Polar residues" evidence="1">
    <location>
        <begin position="596"/>
        <end position="606"/>
    </location>
</feature>
<proteinExistence type="predicted"/>
<feature type="region of interest" description="Disordered" evidence="1">
    <location>
        <begin position="417"/>
        <end position="717"/>
    </location>
</feature>